<dbReference type="AlphaFoldDB" id="A0A931J3D3"/>
<dbReference type="Gene3D" id="3.30.450.40">
    <property type="match status" value="1"/>
</dbReference>
<feature type="compositionally biased region" description="Polar residues" evidence="1">
    <location>
        <begin position="509"/>
        <end position="519"/>
    </location>
</feature>
<dbReference type="Proteomes" id="UP000613266">
    <property type="component" value="Unassembled WGS sequence"/>
</dbReference>
<comment type="caution">
    <text evidence="3">The sequence shown here is derived from an EMBL/GenBank/DDBJ whole genome shotgun (WGS) entry which is preliminary data.</text>
</comment>
<evidence type="ECO:0008006" key="5">
    <source>
        <dbReference type="Google" id="ProtNLM"/>
    </source>
</evidence>
<organism evidence="3 4">
    <name type="scientific">Inhella proteolytica</name>
    <dbReference type="NCBI Taxonomy" id="2795029"/>
    <lineage>
        <taxon>Bacteria</taxon>
        <taxon>Pseudomonadati</taxon>
        <taxon>Pseudomonadota</taxon>
        <taxon>Betaproteobacteria</taxon>
        <taxon>Burkholderiales</taxon>
        <taxon>Sphaerotilaceae</taxon>
        <taxon>Inhella</taxon>
    </lineage>
</organism>
<keyword evidence="2" id="KW-1133">Transmembrane helix</keyword>
<dbReference type="InterPro" id="IPR029016">
    <property type="entry name" value="GAF-like_dom_sf"/>
</dbReference>
<keyword evidence="2" id="KW-0472">Membrane</keyword>
<dbReference type="SUPFAM" id="SSF55781">
    <property type="entry name" value="GAF domain-like"/>
    <property type="match status" value="1"/>
</dbReference>
<dbReference type="RefSeq" id="WP_198109065.1">
    <property type="nucleotide sequence ID" value="NZ_JAEDAK010000001.1"/>
</dbReference>
<name>A0A931J3D3_9BURK</name>
<dbReference type="EMBL" id="JAEDAK010000001">
    <property type="protein sequence ID" value="MBH9575445.1"/>
    <property type="molecule type" value="Genomic_DNA"/>
</dbReference>
<sequence>MSRRGAADLLQSHRAWLRVGVVLAALLVGLLAAALAWEWEARKAVAQLAVQTQREADALQARTLGGRAMGAVLIAGQLDVTVQEAARSREVLRGLASERLREVLETLARGVEADGAFVVNDEGRVVGQWDNGVRSLLGQDLRQQPYVQMARERVENIYAAVSASGAERFIMLAAPIYAEQGNHGEVRGVLVLRLLMGQIDRALAVSADEALLLSPQGVVYSASRADWLFALRPGGPRQERLQALARSGQYGRLFEGGREVPELGFLAQGERVWVDGRPMLRGQAPVQWNDVDGDWQVLLLRSAGLPWPAMLAAGVLGAALTALLLAALWRAAAHERARRRVVEEQAATAARMAEQAEWQTRVAALGASLQLTRDVPTLAQRFFDGLATLMPVHQATLYAGGAPLRLLAEYGASGAPQTIELGSGLVGACARDRAPLWLDRPPEGFWRVRTGLAEGPAQALVLLPVLRSDTLVAVLELASLQQTLLEQRSTLEALLPVLALNLEAALNQTPHPAESQSTEGGPDAAQAHRARGR</sequence>
<keyword evidence="2" id="KW-0812">Transmembrane</keyword>
<feature type="transmembrane region" description="Helical" evidence="2">
    <location>
        <begin position="307"/>
        <end position="329"/>
    </location>
</feature>
<reference evidence="3" key="1">
    <citation type="submission" date="2020-12" db="EMBL/GenBank/DDBJ databases">
        <title>The genome sequence of Inhella sp. 1Y17.</title>
        <authorList>
            <person name="Liu Y."/>
        </authorList>
    </citation>
    <scope>NUCLEOTIDE SEQUENCE</scope>
    <source>
        <strain evidence="3">1Y17</strain>
    </source>
</reference>
<evidence type="ECO:0000256" key="1">
    <source>
        <dbReference type="SAM" id="MobiDB-lite"/>
    </source>
</evidence>
<evidence type="ECO:0000313" key="4">
    <source>
        <dbReference type="Proteomes" id="UP000613266"/>
    </source>
</evidence>
<evidence type="ECO:0000256" key="2">
    <source>
        <dbReference type="SAM" id="Phobius"/>
    </source>
</evidence>
<dbReference type="Gene3D" id="3.30.450.20">
    <property type="entry name" value="PAS domain"/>
    <property type="match status" value="1"/>
</dbReference>
<proteinExistence type="predicted"/>
<accession>A0A931J3D3</accession>
<evidence type="ECO:0000313" key="3">
    <source>
        <dbReference type="EMBL" id="MBH9575445.1"/>
    </source>
</evidence>
<gene>
    <name evidence="3" type="ORF">I7X39_00875</name>
</gene>
<protein>
    <recommendedName>
        <fullName evidence="5">GAF domain-containing protein</fullName>
    </recommendedName>
</protein>
<keyword evidence="4" id="KW-1185">Reference proteome</keyword>
<feature type="region of interest" description="Disordered" evidence="1">
    <location>
        <begin position="509"/>
        <end position="533"/>
    </location>
</feature>